<comment type="caution">
    <text evidence="1">The sequence shown here is derived from an EMBL/GenBank/DDBJ whole genome shotgun (WGS) entry which is preliminary data.</text>
</comment>
<accession>A0AAV5MQT5</accession>
<name>A0AAV5MQT5_9ROSI</name>
<keyword evidence="2" id="KW-1185">Reference proteome</keyword>
<dbReference type="EMBL" id="BPVZ01000622">
    <property type="protein sequence ID" value="GKV52160.1"/>
    <property type="molecule type" value="Genomic_DNA"/>
</dbReference>
<proteinExistence type="predicted"/>
<evidence type="ECO:0000313" key="2">
    <source>
        <dbReference type="Proteomes" id="UP001054252"/>
    </source>
</evidence>
<reference evidence="1 2" key="1">
    <citation type="journal article" date="2021" name="Commun. Biol.">
        <title>The genome of Shorea leprosula (Dipterocarpaceae) highlights the ecological relevance of drought in aseasonal tropical rainforests.</title>
        <authorList>
            <person name="Ng K.K.S."/>
            <person name="Kobayashi M.J."/>
            <person name="Fawcett J.A."/>
            <person name="Hatakeyama M."/>
            <person name="Paape T."/>
            <person name="Ng C.H."/>
            <person name="Ang C.C."/>
            <person name="Tnah L.H."/>
            <person name="Lee C.T."/>
            <person name="Nishiyama T."/>
            <person name="Sese J."/>
            <person name="O'Brien M.J."/>
            <person name="Copetti D."/>
            <person name="Mohd Noor M.I."/>
            <person name="Ong R.C."/>
            <person name="Putra M."/>
            <person name="Sireger I.Z."/>
            <person name="Indrioko S."/>
            <person name="Kosugi Y."/>
            <person name="Izuno A."/>
            <person name="Isagi Y."/>
            <person name="Lee S.L."/>
            <person name="Shimizu K.K."/>
        </authorList>
    </citation>
    <scope>NUCLEOTIDE SEQUENCE [LARGE SCALE GENOMIC DNA]</scope>
    <source>
        <strain evidence="1">214</strain>
    </source>
</reference>
<gene>
    <name evidence="1" type="ORF">SLEP1_g58751</name>
</gene>
<dbReference type="Proteomes" id="UP001054252">
    <property type="component" value="Unassembled WGS sequence"/>
</dbReference>
<dbReference type="AlphaFoldDB" id="A0AAV5MQT5"/>
<organism evidence="1 2">
    <name type="scientific">Rubroshorea leprosula</name>
    <dbReference type="NCBI Taxonomy" id="152421"/>
    <lineage>
        <taxon>Eukaryota</taxon>
        <taxon>Viridiplantae</taxon>
        <taxon>Streptophyta</taxon>
        <taxon>Embryophyta</taxon>
        <taxon>Tracheophyta</taxon>
        <taxon>Spermatophyta</taxon>
        <taxon>Magnoliopsida</taxon>
        <taxon>eudicotyledons</taxon>
        <taxon>Gunneridae</taxon>
        <taxon>Pentapetalae</taxon>
        <taxon>rosids</taxon>
        <taxon>malvids</taxon>
        <taxon>Malvales</taxon>
        <taxon>Dipterocarpaceae</taxon>
        <taxon>Rubroshorea</taxon>
    </lineage>
</organism>
<protein>
    <submittedName>
        <fullName evidence="1">Uncharacterized protein</fullName>
    </submittedName>
</protein>
<sequence length="62" mass="7048">MGSEGHGAVLGMQEVLSCWKRLRGMLRCNEHHLQTGHGIRHETSCSPFYMYMHAADNQNSFV</sequence>
<evidence type="ECO:0000313" key="1">
    <source>
        <dbReference type="EMBL" id="GKV52160.1"/>
    </source>
</evidence>